<comment type="caution">
    <text evidence="1">The sequence shown here is derived from an EMBL/GenBank/DDBJ whole genome shotgun (WGS) entry which is preliminary data.</text>
</comment>
<feature type="non-terminal residue" evidence="1">
    <location>
        <position position="1"/>
    </location>
</feature>
<dbReference type="Pfam" id="PF13692">
    <property type="entry name" value="Glyco_trans_1_4"/>
    <property type="match status" value="1"/>
</dbReference>
<evidence type="ECO:0000313" key="1">
    <source>
        <dbReference type="EMBL" id="KMO30956.1"/>
    </source>
</evidence>
<keyword evidence="2" id="KW-1185">Reference proteome</keyword>
<keyword evidence="1" id="KW-0328">Glycosyltransferase</keyword>
<evidence type="ECO:0000313" key="2">
    <source>
        <dbReference type="Proteomes" id="UP000035955"/>
    </source>
</evidence>
<dbReference type="Proteomes" id="UP000035955">
    <property type="component" value="Unassembled WGS sequence"/>
</dbReference>
<dbReference type="OrthoDB" id="9802525at2"/>
<dbReference type="InterPro" id="IPR050194">
    <property type="entry name" value="Glycosyltransferase_grp1"/>
</dbReference>
<protein>
    <submittedName>
        <fullName evidence="1">GDP-mannose-dependent alpha-mannosyltransferase</fullName>
    </submittedName>
</protein>
<dbReference type="EMBL" id="LABY01000213">
    <property type="protein sequence ID" value="KMO30956.1"/>
    <property type="molecule type" value="Genomic_DNA"/>
</dbReference>
<dbReference type="RefSeq" id="WP_048447374.1">
    <property type="nucleotide sequence ID" value="NZ_LABY01000213.1"/>
</dbReference>
<organism evidence="1 2">
    <name type="scientific">Methylobacterium variabile</name>
    <dbReference type="NCBI Taxonomy" id="298794"/>
    <lineage>
        <taxon>Bacteria</taxon>
        <taxon>Pseudomonadati</taxon>
        <taxon>Pseudomonadota</taxon>
        <taxon>Alphaproteobacteria</taxon>
        <taxon>Hyphomicrobiales</taxon>
        <taxon>Methylobacteriaceae</taxon>
        <taxon>Methylobacterium</taxon>
    </lineage>
</organism>
<dbReference type="PATRIC" id="fig|298794.3.peg.3299"/>
<accession>A0A0J6UXB5</accession>
<dbReference type="PANTHER" id="PTHR45947:SF3">
    <property type="entry name" value="SULFOQUINOVOSYL TRANSFERASE SQD2"/>
    <property type="match status" value="1"/>
</dbReference>
<dbReference type="AlphaFoldDB" id="A0A0J6UXB5"/>
<sequence length="202" mass="21067">RPRDGEAAPDALAGLPRPFFLFVGRLAVEKNVEAFLRLDLPGTKLVVGDGPDRARLAGIDPGARFLGTLTGEALARVYAASDVFVFPSLTDTFGIVLLEALASGLPVAAYPVTGPLDVVGGTSAGILDRDLGAAARAALAIPRAACRAEALRYTWEASADQFYGNIEIAHADGLPAQRRWRPGLLRALPGEAPSPLSRAGEG</sequence>
<proteinExistence type="predicted"/>
<keyword evidence="1" id="KW-0808">Transferase</keyword>
<gene>
    <name evidence="1" type="ORF">VQ02_27265</name>
</gene>
<dbReference type="SUPFAM" id="SSF53756">
    <property type="entry name" value="UDP-Glycosyltransferase/glycogen phosphorylase"/>
    <property type="match status" value="1"/>
</dbReference>
<dbReference type="Gene3D" id="3.40.50.2000">
    <property type="entry name" value="Glycogen Phosphorylase B"/>
    <property type="match status" value="1"/>
</dbReference>
<dbReference type="PANTHER" id="PTHR45947">
    <property type="entry name" value="SULFOQUINOVOSYL TRANSFERASE SQD2"/>
    <property type="match status" value="1"/>
</dbReference>
<reference evidence="1 2" key="1">
    <citation type="submission" date="2015-03" db="EMBL/GenBank/DDBJ databases">
        <title>Genome sequencing of Methylobacterium variabile DSM 16961.</title>
        <authorList>
            <person name="Chaudhry V."/>
            <person name="Patil P.B."/>
        </authorList>
    </citation>
    <scope>NUCLEOTIDE SEQUENCE [LARGE SCALE GENOMIC DNA]</scope>
    <source>
        <strain evidence="1 2">DSM 16961</strain>
    </source>
</reference>
<name>A0A0J6UXB5_9HYPH</name>
<dbReference type="GO" id="GO:0016757">
    <property type="term" value="F:glycosyltransferase activity"/>
    <property type="evidence" value="ECO:0007669"/>
    <property type="project" value="UniProtKB-KW"/>
</dbReference>